<dbReference type="AlphaFoldDB" id="A0A0C2FV50"/>
<dbReference type="Proteomes" id="UP000054047">
    <property type="component" value="Unassembled WGS sequence"/>
</dbReference>
<protein>
    <submittedName>
        <fullName evidence="1">Uncharacterized protein</fullName>
    </submittedName>
</protein>
<organism evidence="1 2">
    <name type="scientific">Ancylostoma duodenale</name>
    <dbReference type="NCBI Taxonomy" id="51022"/>
    <lineage>
        <taxon>Eukaryota</taxon>
        <taxon>Metazoa</taxon>
        <taxon>Ecdysozoa</taxon>
        <taxon>Nematoda</taxon>
        <taxon>Chromadorea</taxon>
        <taxon>Rhabditida</taxon>
        <taxon>Rhabditina</taxon>
        <taxon>Rhabditomorpha</taxon>
        <taxon>Strongyloidea</taxon>
        <taxon>Ancylostomatidae</taxon>
        <taxon>Ancylostomatinae</taxon>
        <taxon>Ancylostoma</taxon>
    </lineage>
</organism>
<gene>
    <name evidence="1" type="ORF">ANCDUO_17474</name>
</gene>
<keyword evidence="2" id="KW-1185">Reference proteome</keyword>
<name>A0A0C2FV50_9BILA</name>
<sequence>MRKSVRERLPNCKRKRNGRHRENRLHITYFCS</sequence>
<evidence type="ECO:0000313" key="1">
    <source>
        <dbReference type="EMBL" id="KIH52425.1"/>
    </source>
</evidence>
<reference evidence="1 2" key="1">
    <citation type="submission" date="2013-12" db="EMBL/GenBank/DDBJ databases">
        <title>Draft genome of the parsitic nematode Ancylostoma duodenale.</title>
        <authorList>
            <person name="Mitreva M."/>
        </authorList>
    </citation>
    <scope>NUCLEOTIDE SEQUENCE [LARGE SCALE GENOMIC DNA]</scope>
    <source>
        <strain evidence="1 2">Zhejiang</strain>
    </source>
</reference>
<evidence type="ECO:0000313" key="2">
    <source>
        <dbReference type="Proteomes" id="UP000054047"/>
    </source>
</evidence>
<accession>A0A0C2FV50</accession>
<proteinExistence type="predicted"/>
<dbReference type="EMBL" id="KN743688">
    <property type="protein sequence ID" value="KIH52425.1"/>
    <property type="molecule type" value="Genomic_DNA"/>
</dbReference>